<dbReference type="EMBL" id="CAJPDQ010000005">
    <property type="protein sequence ID" value="CAF9909514.1"/>
    <property type="molecule type" value="Genomic_DNA"/>
</dbReference>
<proteinExistence type="predicted"/>
<dbReference type="Pfam" id="PF00702">
    <property type="entry name" value="Hydrolase"/>
    <property type="match status" value="1"/>
</dbReference>
<accession>A0A8H3EN38</accession>
<sequence>MATRSRHPGFQPLGSPEDIQRGSLQLRGIVFDMDGTLCEPQNYMFRQMRTALSITKQTDILDHIHSLPEPEQTEAFRKIQDIEREAMQNQIPQPGLAALMEFLDQCGLQKGICTRNFDAPVEHFLEKHVPNHVKPFSPIITREFKPPKPLPDGILHIARAWGAIDGGIVPKGLGLDRFLPVVMVGDSVDDMAAGRDAGALTVLLRSVGKGQSEDLAIDERTDVVIDRLDELISLLEADSQLTDYNDDDVPDFKRPDSKYLLIAFHDTNQDIDIDVADMLFRL</sequence>
<dbReference type="AlphaFoldDB" id="A0A8H3EN38"/>
<name>A0A8H3EN38_9LECA</name>
<dbReference type="Gene3D" id="1.10.260.80">
    <property type="match status" value="1"/>
</dbReference>
<evidence type="ECO:0000313" key="2">
    <source>
        <dbReference type="Proteomes" id="UP000664169"/>
    </source>
</evidence>
<dbReference type="SUPFAM" id="SSF56784">
    <property type="entry name" value="HAD-like"/>
    <property type="match status" value="1"/>
</dbReference>
<dbReference type="OrthoDB" id="426235at2759"/>
<dbReference type="InterPro" id="IPR036412">
    <property type="entry name" value="HAD-like_sf"/>
</dbReference>
<evidence type="ECO:0000313" key="1">
    <source>
        <dbReference type="EMBL" id="CAF9909514.1"/>
    </source>
</evidence>
<dbReference type="Proteomes" id="UP000664169">
    <property type="component" value="Unassembled WGS sequence"/>
</dbReference>
<comment type="caution">
    <text evidence="1">The sequence shown here is derived from an EMBL/GenBank/DDBJ whole genome shotgun (WGS) entry which is preliminary data.</text>
</comment>
<dbReference type="InterPro" id="IPR023214">
    <property type="entry name" value="HAD_sf"/>
</dbReference>
<reference evidence="1" key="1">
    <citation type="submission" date="2021-03" db="EMBL/GenBank/DDBJ databases">
        <authorList>
            <person name="Tagirdzhanova G."/>
        </authorList>
    </citation>
    <scope>NUCLEOTIDE SEQUENCE</scope>
</reference>
<keyword evidence="2" id="KW-1185">Reference proteome</keyword>
<organism evidence="1 2">
    <name type="scientific">Gomphillus americanus</name>
    <dbReference type="NCBI Taxonomy" id="1940652"/>
    <lineage>
        <taxon>Eukaryota</taxon>
        <taxon>Fungi</taxon>
        <taxon>Dikarya</taxon>
        <taxon>Ascomycota</taxon>
        <taxon>Pezizomycotina</taxon>
        <taxon>Lecanoromycetes</taxon>
        <taxon>OSLEUM clade</taxon>
        <taxon>Ostropomycetidae</taxon>
        <taxon>Ostropales</taxon>
        <taxon>Graphidaceae</taxon>
        <taxon>Gomphilloideae</taxon>
        <taxon>Gomphillus</taxon>
    </lineage>
</organism>
<dbReference type="PANTHER" id="PTHR43885:SF1">
    <property type="entry name" value="SUPERFAMILY HYDROLASE, PUTATIVE (AFU_ORTHOLOGUE AFUA_4G13290)-RELATED"/>
    <property type="match status" value="1"/>
</dbReference>
<dbReference type="SFLD" id="SFLDG01129">
    <property type="entry name" value="C1.5:_HAD__Beta-PGM__Phosphata"/>
    <property type="match status" value="1"/>
</dbReference>
<dbReference type="Gene3D" id="3.40.50.1000">
    <property type="entry name" value="HAD superfamily/HAD-like"/>
    <property type="match status" value="1"/>
</dbReference>
<dbReference type="CDD" id="cd01427">
    <property type="entry name" value="HAD_like"/>
    <property type="match status" value="1"/>
</dbReference>
<dbReference type="PANTHER" id="PTHR43885">
    <property type="entry name" value="HALOACID DEHALOGENASE-LIKE HYDROLASE"/>
    <property type="match status" value="1"/>
</dbReference>
<protein>
    <submittedName>
        <fullName evidence="1">Uncharacterized protein</fullName>
    </submittedName>
</protein>
<gene>
    <name evidence="1" type="ORF">GOMPHAMPRED_006785</name>
</gene>
<dbReference type="SFLD" id="SFLDS00003">
    <property type="entry name" value="Haloacid_Dehalogenase"/>
    <property type="match status" value="1"/>
</dbReference>